<keyword evidence="2" id="KW-1185">Reference proteome</keyword>
<evidence type="ECO:0000313" key="1">
    <source>
        <dbReference type="EMBL" id="KAI3783482.1"/>
    </source>
</evidence>
<protein>
    <submittedName>
        <fullName evidence="1">Uncharacterized protein</fullName>
    </submittedName>
</protein>
<sequence length="128" mass="13427">MVYLVPSNSQSTSSHEPVASDMPCANDLSSITVANSAQEPAQVASVLATIATSSTGTKTPPARVTSLLLPRRDERKMRPEEGCTMVHGGAWGRLEGDGGVAVVKLYGSKRRRTAWGLAEVLGSGERGC</sequence>
<dbReference type="EMBL" id="CM042031">
    <property type="protein sequence ID" value="KAI3783482.1"/>
    <property type="molecule type" value="Genomic_DNA"/>
</dbReference>
<reference evidence="2" key="1">
    <citation type="journal article" date="2022" name="Mol. Ecol. Resour.">
        <title>The genomes of chicory, endive, great burdock and yacon provide insights into Asteraceae palaeo-polyploidization history and plant inulin production.</title>
        <authorList>
            <person name="Fan W."/>
            <person name="Wang S."/>
            <person name="Wang H."/>
            <person name="Wang A."/>
            <person name="Jiang F."/>
            <person name="Liu H."/>
            <person name="Zhao H."/>
            <person name="Xu D."/>
            <person name="Zhang Y."/>
        </authorList>
    </citation>
    <scope>NUCLEOTIDE SEQUENCE [LARGE SCALE GENOMIC DNA]</scope>
    <source>
        <strain evidence="2">cv. Yunnan</strain>
    </source>
</reference>
<proteinExistence type="predicted"/>
<evidence type="ECO:0000313" key="2">
    <source>
        <dbReference type="Proteomes" id="UP001056120"/>
    </source>
</evidence>
<comment type="caution">
    <text evidence="1">The sequence shown here is derived from an EMBL/GenBank/DDBJ whole genome shotgun (WGS) entry which is preliminary data.</text>
</comment>
<dbReference type="Proteomes" id="UP001056120">
    <property type="component" value="Linkage Group LG14"/>
</dbReference>
<gene>
    <name evidence="1" type="ORF">L1987_42566</name>
</gene>
<organism evidence="1 2">
    <name type="scientific">Smallanthus sonchifolius</name>
    <dbReference type="NCBI Taxonomy" id="185202"/>
    <lineage>
        <taxon>Eukaryota</taxon>
        <taxon>Viridiplantae</taxon>
        <taxon>Streptophyta</taxon>
        <taxon>Embryophyta</taxon>
        <taxon>Tracheophyta</taxon>
        <taxon>Spermatophyta</taxon>
        <taxon>Magnoliopsida</taxon>
        <taxon>eudicotyledons</taxon>
        <taxon>Gunneridae</taxon>
        <taxon>Pentapetalae</taxon>
        <taxon>asterids</taxon>
        <taxon>campanulids</taxon>
        <taxon>Asterales</taxon>
        <taxon>Asteraceae</taxon>
        <taxon>Asteroideae</taxon>
        <taxon>Heliantheae alliance</taxon>
        <taxon>Millerieae</taxon>
        <taxon>Smallanthus</taxon>
    </lineage>
</organism>
<reference evidence="1 2" key="2">
    <citation type="journal article" date="2022" name="Mol. Ecol. Resour.">
        <title>The genomes of chicory, endive, great burdock and yacon provide insights into Asteraceae paleo-polyploidization history and plant inulin production.</title>
        <authorList>
            <person name="Fan W."/>
            <person name="Wang S."/>
            <person name="Wang H."/>
            <person name="Wang A."/>
            <person name="Jiang F."/>
            <person name="Liu H."/>
            <person name="Zhao H."/>
            <person name="Xu D."/>
            <person name="Zhang Y."/>
        </authorList>
    </citation>
    <scope>NUCLEOTIDE SEQUENCE [LARGE SCALE GENOMIC DNA]</scope>
    <source>
        <strain evidence="2">cv. Yunnan</strain>
        <tissue evidence="1">Leaves</tissue>
    </source>
</reference>
<accession>A0ACB9GJA8</accession>
<name>A0ACB9GJA8_9ASTR</name>